<gene>
    <name evidence="2" type="ORF">LEP1GSC161_1170</name>
</gene>
<evidence type="ECO:0000256" key="1">
    <source>
        <dbReference type="SAM" id="MobiDB-lite"/>
    </source>
</evidence>
<comment type="caution">
    <text evidence="2">The sequence shown here is derived from an EMBL/GenBank/DDBJ whole genome shotgun (WGS) entry which is preliminary data.</text>
</comment>
<dbReference type="AlphaFoldDB" id="M6VTI9"/>
<dbReference type="EMBL" id="AKWE02000003">
    <property type="protein sequence ID" value="EMO60145.1"/>
    <property type="molecule type" value="Genomic_DNA"/>
</dbReference>
<feature type="region of interest" description="Disordered" evidence="1">
    <location>
        <begin position="1"/>
        <end position="20"/>
    </location>
</feature>
<evidence type="ECO:0000313" key="3">
    <source>
        <dbReference type="Proteomes" id="UP000012149"/>
    </source>
</evidence>
<sequence length="59" mass="6808">MVEIGILSKDKGNSPSGLENRGLDASFAFPQNKKFLYKNTKQRKDREVLDELKVFFEMV</sequence>
<accession>M6VTI9</accession>
<dbReference type="Proteomes" id="UP000012149">
    <property type="component" value="Unassembled WGS sequence"/>
</dbReference>
<reference evidence="2 3" key="1">
    <citation type="submission" date="2013-01" db="EMBL/GenBank/DDBJ databases">
        <authorList>
            <person name="Harkins D.M."/>
            <person name="Durkin A.S."/>
            <person name="Brinkac L.M."/>
            <person name="Haft D.H."/>
            <person name="Selengut J.D."/>
            <person name="Sanka R."/>
            <person name="DePew J."/>
            <person name="Purushe J."/>
            <person name="Matthias M.A."/>
            <person name="Vinetz J.M."/>
            <person name="Sutton G.G."/>
            <person name="Nierman W.C."/>
            <person name="Fouts D.E."/>
        </authorList>
    </citation>
    <scope>NUCLEOTIDE SEQUENCE [LARGE SCALE GENOMIC DNA]</scope>
    <source>
        <strain evidence="2 3">CBC1416</strain>
    </source>
</reference>
<protein>
    <submittedName>
        <fullName evidence="2">Uncharacterized protein</fullName>
    </submittedName>
</protein>
<evidence type="ECO:0000313" key="2">
    <source>
        <dbReference type="EMBL" id="EMO60145.1"/>
    </source>
</evidence>
<name>M6VTI9_9LEPT</name>
<proteinExistence type="predicted"/>
<organism evidence="2 3">
    <name type="scientific">Leptospira santarosai str. CBC1416</name>
    <dbReference type="NCBI Taxonomy" id="1193059"/>
    <lineage>
        <taxon>Bacteria</taxon>
        <taxon>Pseudomonadati</taxon>
        <taxon>Spirochaetota</taxon>
        <taxon>Spirochaetia</taxon>
        <taxon>Leptospirales</taxon>
        <taxon>Leptospiraceae</taxon>
        <taxon>Leptospira</taxon>
    </lineage>
</organism>